<dbReference type="SUPFAM" id="SSF55060">
    <property type="entry name" value="GHMP Kinase, C-terminal domain"/>
    <property type="match status" value="1"/>
</dbReference>
<evidence type="ECO:0000256" key="3">
    <source>
        <dbReference type="ARBA" id="ARBA00023098"/>
    </source>
</evidence>
<evidence type="ECO:0000259" key="6">
    <source>
        <dbReference type="Pfam" id="PF22700"/>
    </source>
</evidence>
<protein>
    <submittedName>
        <fullName evidence="7">Mevalonate pyrophosphate decarboxylase</fullName>
    </submittedName>
</protein>
<dbReference type="NCBIfam" id="NF040847">
    <property type="entry name" value="mev_decarb"/>
    <property type="match status" value="1"/>
</dbReference>
<dbReference type="RefSeq" id="WP_055032549.1">
    <property type="nucleotide sequence ID" value="NZ_LKBG01000243.1"/>
</dbReference>
<evidence type="ECO:0000313" key="8">
    <source>
        <dbReference type="Proteomes" id="UP000050320"/>
    </source>
</evidence>
<feature type="domain" description="Diphosphomevalonate decarboxylase-like N-terminal" evidence="6">
    <location>
        <begin position="43"/>
        <end position="193"/>
    </location>
</feature>
<dbReference type="SUPFAM" id="SSF54211">
    <property type="entry name" value="Ribosomal protein S5 domain 2-like"/>
    <property type="match status" value="1"/>
</dbReference>
<dbReference type="Pfam" id="PF22700">
    <property type="entry name" value="MVD-like_N"/>
    <property type="match status" value="1"/>
</dbReference>
<keyword evidence="4" id="KW-0414">Isoprene biosynthesis</keyword>
<keyword evidence="3" id="KW-0443">Lipid metabolism</keyword>
<dbReference type="PANTHER" id="PTHR10977">
    <property type="entry name" value="DIPHOSPHOMEVALONATE DECARBOXYLASE"/>
    <property type="match status" value="1"/>
</dbReference>
<gene>
    <name evidence="7" type="ORF">AOG54_05040</name>
</gene>
<dbReference type="Proteomes" id="UP000050320">
    <property type="component" value="Unassembled WGS sequence"/>
</dbReference>
<reference evidence="7 8" key="1">
    <citation type="submission" date="2015-09" db="EMBL/GenBank/DDBJ databases">
        <title>Heavy metals and arsenic resistance mechanisms in polyextremophilic archaea of the family Ferroplasmaceae.</title>
        <authorList>
            <person name="Bulaev A.G."/>
            <person name="Kanygina A.V."/>
        </authorList>
    </citation>
    <scope>NUCLEOTIDE SEQUENCE [LARGE SCALE GENOMIC DNA]</scope>
    <source>
        <strain evidence="7 8">VT</strain>
    </source>
</reference>
<evidence type="ECO:0000256" key="2">
    <source>
        <dbReference type="ARBA" id="ARBA00022516"/>
    </source>
</evidence>
<dbReference type="PIRSF" id="PIRSF015950">
    <property type="entry name" value="Mev_P_decrbx"/>
    <property type="match status" value="1"/>
</dbReference>
<dbReference type="InterPro" id="IPR014721">
    <property type="entry name" value="Ribsml_uS5_D2-typ_fold_subgr"/>
</dbReference>
<dbReference type="EMBL" id="LKBG01000243">
    <property type="protein sequence ID" value="KQB34379.1"/>
    <property type="molecule type" value="Genomic_DNA"/>
</dbReference>
<proteinExistence type="predicted"/>
<dbReference type="PANTHER" id="PTHR10977:SF3">
    <property type="entry name" value="DIPHOSPHOMEVALONATE DECARBOXYLASE"/>
    <property type="match status" value="1"/>
</dbReference>
<name>A0A0Q0WG39_9ARCH</name>
<dbReference type="Gene3D" id="3.30.70.890">
    <property type="entry name" value="GHMP kinase, C-terminal domain"/>
    <property type="match status" value="1"/>
</dbReference>
<evidence type="ECO:0000313" key="7">
    <source>
        <dbReference type="EMBL" id="KQB34379.1"/>
    </source>
</evidence>
<evidence type="ECO:0000256" key="4">
    <source>
        <dbReference type="ARBA" id="ARBA00023229"/>
    </source>
</evidence>
<keyword evidence="2" id="KW-0444">Lipid biosynthesis</keyword>
<dbReference type="GO" id="GO:0016831">
    <property type="term" value="F:carboxy-lyase activity"/>
    <property type="evidence" value="ECO:0007669"/>
    <property type="project" value="InterPro"/>
</dbReference>
<dbReference type="InterPro" id="IPR036554">
    <property type="entry name" value="GHMP_kinase_C_sf"/>
</dbReference>
<dbReference type="InterPro" id="IPR053859">
    <property type="entry name" value="MVD-like_N"/>
</dbReference>
<evidence type="ECO:0000256" key="5">
    <source>
        <dbReference type="ARBA" id="ARBA00023239"/>
    </source>
</evidence>
<comment type="subunit">
    <text evidence="1">Homodimer.</text>
</comment>
<dbReference type="Gene3D" id="3.30.230.10">
    <property type="match status" value="1"/>
</dbReference>
<keyword evidence="8" id="KW-1185">Reference proteome</keyword>
<dbReference type="InterPro" id="IPR020568">
    <property type="entry name" value="Ribosomal_Su5_D2-typ_SF"/>
</dbReference>
<sequence>MDIDKIHNDGESIKKMLDDAGYYKTPEDYNPDLEDNNITFSNAYPIKAFEKFLGYYDSDNRIAYNPSISMHTDFSFCLTACRYRKIGSKDTVVLDGVSNEKYDKKARFALNYFKREYNINGFFDFYIKRYRNYGNAKGLSESSAVAASVSRALIANVFGSDASEDNVFVSRYARLVSGSGTRAAQNGISIWLSYPKMELKDCAAFNLGKNNTKLYYGIFPKYSDIPTDNAHKIAVNSLFYEKWVNEKYINIKKLILNNFDVNDMLKIAENDMLRLNSVLFSGGLVIQTPESIRLLHEILKFKAKNDGLYFTADTGPSIMILSFDHSLIKEFTENVDDSYLNGSYNFNGYKQKMNDFTKEANEYFIKIN</sequence>
<dbReference type="InterPro" id="IPR005935">
    <property type="entry name" value="Mev_decarb"/>
</dbReference>
<comment type="caution">
    <text evidence="7">The sequence shown here is derived from an EMBL/GenBank/DDBJ whole genome shotgun (WGS) entry which is preliminary data.</text>
</comment>
<evidence type="ECO:0000256" key="1">
    <source>
        <dbReference type="ARBA" id="ARBA00011738"/>
    </source>
</evidence>
<dbReference type="GO" id="GO:0008299">
    <property type="term" value="P:isoprenoid biosynthetic process"/>
    <property type="evidence" value="ECO:0007669"/>
    <property type="project" value="UniProtKB-KW"/>
</dbReference>
<dbReference type="AlphaFoldDB" id="A0A0Q0WG39"/>
<organism evidence="7 8">
    <name type="scientific">Acidiplasma aeolicum</name>
    <dbReference type="NCBI Taxonomy" id="507754"/>
    <lineage>
        <taxon>Archaea</taxon>
        <taxon>Methanobacteriati</taxon>
        <taxon>Thermoplasmatota</taxon>
        <taxon>Thermoplasmata</taxon>
        <taxon>Thermoplasmatales</taxon>
        <taxon>Ferroplasmaceae</taxon>
        <taxon>Acidiplasma</taxon>
    </lineage>
</organism>
<dbReference type="InterPro" id="IPR053464">
    <property type="entry name" value="MVD_Decarboxylase"/>
</dbReference>
<accession>A0A0Q0WG39</accession>
<dbReference type="OrthoDB" id="56800at2157"/>
<keyword evidence="5" id="KW-0456">Lyase</keyword>